<dbReference type="GO" id="GO:0044781">
    <property type="term" value="P:bacterial-type flagellum organization"/>
    <property type="evidence" value="ECO:0007669"/>
    <property type="project" value="UniProtKB-KW"/>
</dbReference>
<proteinExistence type="inferred from homology"/>
<evidence type="ECO:0000256" key="2">
    <source>
        <dbReference type="ARBA" id="ARBA00006602"/>
    </source>
</evidence>
<reference evidence="8 9" key="1">
    <citation type="submission" date="2019-02" db="EMBL/GenBank/DDBJ databases">
        <title>Sequencing the genomes of 1000 actinobacteria strains.</title>
        <authorList>
            <person name="Klenk H.-P."/>
        </authorList>
    </citation>
    <scope>NUCLEOTIDE SEQUENCE [LARGE SCALE GENOMIC DNA]</scope>
    <source>
        <strain evidence="8 9">DSM 44509</strain>
    </source>
</reference>
<dbReference type="Pfam" id="PF02108">
    <property type="entry name" value="FliH"/>
    <property type="match status" value="1"/>
</dbReference>
<comment type="function">
    <text evidence="1">Needed for flagellar regrowth and assembly.</text>
</comment>
<name>A0A4Q7YDU3_9ACTN</name>
<feature type="domain" description="Flagellar assembly protein FliH/Type III secretion system HrpE" evidence="7">
    <location>
        <begin position="174"/>
        <end position="293"/>
    </location>
</feature>
<dbReference type="RefSeq" id="WP_104530331.1">
    <property type="nucleotide sequence ID" value="NZ_POQT01000049.1"/>
</dbReference>
<evidence type="ECO:0000256" key="4">
    <source>
        <dbReference type="ARBA" id="ARBA00022795"/>
    </source>
</evidence>
<evidence type="ECO:0000256" key="1">
    <source>
        <dbReference type="ARBA" id="ARBA00003041"/>
    </source>
</evidence>
<keyword evidence="8" id="KW-0282">Flagellum</keyword>
<keyword evidence="8" id="KW-0966">Cell projection</keyword>
<dbReference type="OrthoDB" id="3691162at2"/>
<organism evidence="8 9">
    <name type="scientific">Blastococcus saxobsidens</name>
    <dbReference type="NCBI Taxonomy" id="138336"/>
    <lineage>
        <taxon>Bacteria</taxon>
        <taxon>Bacillati</taxon>
        <taxon>Actinomycetota</taxon>
        <taxon>Actinomycetes</taxon>
        <taxon>Geodermatophilales</taxon>
        <taxon>Geodermatophilaceae</taxon>
        <taxon>Blastococcus</taxon>
    </lineage>
</organism>
<evidence type="ECO:0000313" key="9">
    <source>
        <dbReference type="Proteomes" id="UP000292507"/>
    </source>
</evidence>
<dbReference type="EMBL" id="SHKV01000001">
    <property type="protein sequence ID" value="RZU34531.1"/>
    <property type="molecule type" value="Genomic_DNA"/>
</dbReference>
<sequence length="302" mass="31015">MTSLREGAVLRGGSAAQARPYREVMAERALTSVVPAPASPPAVEELPVAAPSAFAAALAAAPARATAAAAGPATAGIGPVATGPVQVTPVERRTTTRRAEDQPVAGGRPSFRLGDVYADELERLRARAHAEGFAAGHAEGLVAAESVVAEVERAAEERLAEVQARWERRLVSATAALAAAARGLDETAAPVADGIRDSIVGTVLTLLEDLLGRELQLAQDPAMDAVRRALTFCPADAPAVVRLHPDDLAEVPAEALAELPDSVRVVADPSVERAGAIAESGPRRIDAQLSAALTRAQAVLSS</sequence>
<dbReference type="InterPro" id="IPR018035">
    <property type="entry name" value="Flagellar_FliH/T3SS_HrpE"/>
</dbReference>
<dbReference type="AlphaFoldDB" id="A0A4Q7YDU3"/>
<keyword evidence="3" id="KW-0813">Transport</keyword>
<keyword evidence="6" id="KW-1006">Bacterial flagellum protein export</keyword>
<evidence type="ECO:0000256" key="6">
    <source>
        <dbReference type="ARBA" id="ARBA00023225"/>
    </source>
</evidence>
<keyword evidence="5" id="KW-0653">Protein transport</keyword>
<gene>
    <name evidence="8" type="ORF">BKA19_4302</name>
</gene>
<dbReference type="InterPro" id="IPR051472">
    <property type="entry name" value="T3SS_Stator/FliH"/>
</dbReference>
<evidence type="ECO:0000256" key="5">
    <source>
        <dbReference type="ARBA" id="ARBA00022927"/>
    </source>
</evidence>
<evidence type="ECO:0000313" key="8">
    <source>
        <dbReference type="EMBL" id="RZU34531.1"/>
    </source>
</evidence>
<dbReference type="GO" id="GO:0015031">
    <property type="term" value="P:protein transport"/>
    <property type="evidence" value="ECO:0007669"/>
    <property type="project" value="UniProtKB-KW"/>
</dbReference>
<dbReference type="PANTHER" id="PTHR34982:SF1">
    <property type="entry name" value="FLAGELLAR ASSEMBLY PROTEIN FLIH"/>
    <property type="match status" value="1"/>
</dbReference>
<dbReference type="PANTHER" id="PTHR34982">
    <property type="entry name" value="YOP PROTEINS TRANSLOCATION PROTEIN L"/>
    <property type="match status" value="1"/>
</dbReference>
<evidence type="ECO:0000259" key="7">
    <source>
        <dbReference type="Pfam" id="PF02108"/>
    </source>
</evidence>
<dbReference type="GO" id="GO:0005829">
    <property type="term" value="C:cytosol"/>
    <property type="evidence" value="ECO:0007669"/>
    <property type="project" value="TreeGrafter"/>
</dbReference>
<keyword evidence="9" id="KW-1185">Reference proteome</keyword>
<keyword evidence="8" id="KW-0969">Cilium</keyword>
<comment type="similarity">
    <text evidence="2">Belongs to the FliH family.</text>
</comment>
<dbReference type="Proteomes" id="UP000292507">
    <property type="component" value="Unassembled WGS sequence"/>
</dbReference>
<evidence type="ECO:0000256" key="3">
    <source>
        <dbReference type="ARBA" id="ARBA00022448"/>
    </source>
</evidence>
<protein>
    <submittedName>
        <fullName evidence="8">Flagellar assembly protein FliH</fullName>
    </submittedName>
</protein>
<comment type="caution">
    <text evidence="8">The sequence shown here is derived from an EMBL/GenBank/DDBJ whole genome shotgun (WGS) entry which is preliminary data.</text>
</comment>
<keyword evidence="4" id="KW-1005">Bacterial flagellum biogenesis</keyword>
<accession>A0A4Q7YDU3</accession>